<evidence type="ECO:0000256" key="2">
    <source>
        <dbReference type="SAM" id="Phobius"/>
    </source>
</evidence>
<keyword evidence="2" id="KW-0812">Transmembrane</keyword>
<evidence type="ECO:0000313" key="3">
    <source>
        <dbReference type="EMBL" id="SFH76399.1"/>
    </source>
</evidence>
<dbReference type="AlphaFoldDB" id="A0A1I3CQA5"/>
<dbReference type="EMBL" id="FOPY01000009">
    <property type="protein sequence ID" value="SFH76399.1"/>
    <property type="molecule type" value="Genomic_DNA"/>
</dbReference>
<name>A0A1I3CQA5_9GAMM</name>
<keyword evidence="2" id="KW-0472">Membrane</keyword>
<feature type="transmembrane region" description="Helical" evidence="2">
    <location>
        <begin position="7"/>
        <end position="27"/>
    </location>
</feature>
<evidence type="ECO:0000256" key="1">
    <source>
        <dbReference type="SAM" id="MobiDB-lite"/>
    </source>
</evidence>
<gene>
    <name evidence="3" type="ORF">SAMN04487959_10912</name>
</gene>
<evidence type="ECO:0000313" key="4">
    <source>
        <dbReference type="Proteomes" id="UP000199040"/>
    </source>
</evidence>
<feature type="transmembrane region" description="Helical" evidence="2">
    <location>
        <begin position="70"/>
        <end position="85"/>
    </location>
</feature>
<dbReference type="RefSeq" id="WP_092847050.1">
    <property type="nucleotide sequence ID" value="NZ_FOPY01000009.1"/>
</dbReference>
<feature type="transmembrane region" description="Helical" evidence="2">
    <location>
        <begin position="47"/>
        <end position="65"/>
    </location>
</feature>
<dbReference type="Proteomes" id="UP000199040">
    <property type="component" value="Unassembled WGS sequence"/>
</dbReference>
<feature type="region of interest" description="Disordered" evidence="1">
    <location>
        <begin position="113"/>
        <end position="133"/>
    </location>
</feature>
<keyword evidence="4" id="KW-1185">Reference proteome</keyword>
<accession>A0A1I3CQA5</accession>
<protein>
    <submittedName>
        <fullName evidence="3">Uncharacterized protein</fullName>
    </submittedName>
</protein>
<reference evidence="3 4" key="1">
    <citation type="submission" date="2016-10" db="EMBL/GenBank/DDBJ databases">
        <authorList>
            <person name="de Groot N.N."/>
        </authorList>
    </citation>
    <scope>NUCLEOTIDE SEQUENCE [LARGE SCALE GENOMIC DNA]</scope>
    <source>
        <strain evidence="3 4">CGMCC 1.6848</strain>
    </source>
</reference>
<proteinExistence type="predicted"/>
<keyword evidence="2" id="KW-1133">Transmembrane helix</keyword>
<organism evidence="3 4">
    <name type="scientific">Modicisalibacter xianhensis</name>
    <dbReference type="NCBI Taxonomy" id="442341"/>
    <lineage>
        <taxon>Bacteria</taxon>
        <taxon>Pseudomonadati</taxon>
        <taxon>Pseudomonadota</taxon>
        <taxon>Gammaproteobacteria</taxon>
        <taxon>Oceanospirillales</taxon>
        <taxon>Halomonadaceae</taxon>
        <taxon>Modicisalibacter</taxon>
    </lineage>
</organism>
<sequence length="133" mass="14081">MLHRIGAILAILAALWALIASGIALYLGTDVGAVENPTEQTVVGLGWWEFGIALVAAAIGVFTFFSKSRYAGLVLAIVGVIGIFISSSANMAFMATVAVGGFMAFMGRRHAQRHGSELPRDPSNPRGKSRFTK</sequence>